<name>A0A286UBW3_9AGAM</name>
<organism evidence="1 2">
    <name type="scientific">Pyrrhoderma noxium</name>
    <dbReference type="NCBI Taxonomy" id="2282107"/>
    <lineage>
        <taxon>Eukaryota</taxon>
        <taxon>Fungi</taxon>
        <taxon>Dikarya</taxon>
        <taxon>Basidiomycota</taxon>
        <taxon>Agaricomycotina</taxon>
        <taxon>Agaricomycetes</taxon>
        <taxon>Hymenochaetales</taxon>
        <taxon>Hymenochaetaceae</taxon>
        <taxon>Pyrrhoderma</taxon>
    </lineage>
</organism>
<keyword evidence="2" id="KW-1185">Reference proteome</keyword>
<dbReference type="InParanoid" id="A0A286UBW3"/>
<evidence type="ECO:0000313" key="2">
    <source>
        <dbReference type="Proteomes" id="UP000217199"/>
    </source>
</evidence>
<accession>A0A286UBW3</accession>
<dbReference type="EMBL" id="NBII01000007">
    <property type="protein sequence ID" value="PAV17047.1"/>
    <property type="molecule type" value="Genomic_DNA"/>
</dbReference>
<dbReference type="InterPro" id="IPR036047">
    <property type="entry name" value="F-box-like_dom_sf"/>
</dbReference>
<protein>
    <submittedName>
        <fullName evidence="1">Uncharacterized protein</fullName>
    </submittedName>
</protein>
<dbReference type="InterPro" id="IPR032675">
    <property type="entry name" value="LRR_dom_sf"/>
</dbReference>
<dbReference type="SUPFAM" id="SSF81383">
    <property type="entry name" value="F-box domain"/>
    <property type="match status" value="1"/>
</dbReference>
<dbReference type="SUPFAM" id="SSF52047">
    <property type="entry name" value="RNI-like"/>
    <property type="match status" value="1"/>
</dbReference>
<sequence length="580" mass="66080">MEMEIDDDANHGLALPKQEEYKLATPQCNKWNSERKDPQYYIHKAEAYEQQGSFRKAYEELTRMTTYYPSLPQGYVLCVRLLSKYNYDNASLKLTKLALERLDHSNTNERMELEDIMVQTLEKLRTQKNPFEKLPLELSVRIFEEVSQGLIWTSYRDTLKTLCSVCHLWGSIVRGTPSLWRNIVVFKGLSQRCLDAWILRVNGLCTLLYMSERDGCPKIDNVSEKFWASIKVLYLDYCLGYSGPFTKILPTGAFGHLAPTDLTIKANDRGNTATTFWDGIMDTNTSRLKKIELFAKNLPWNYIGALTSLVSLTLHGFCPVPNLISCLSNLPRLLTLSIQDDYGDANDEYGNDACVDLNNLYYLKINSERLSTRRILRRLRFPRLEQLYIQDGFSEYIEDLADHGDAISNLTCFSVCACVVPAESFIDIIRRLHKLKCLFIRGCSFEGNNSNGVIDALRTGKLGAVEVDSQIPCPLLEELTISRLELKAGPVIRLVQARLPPLRGLPNDFHQVNRVDSSARSPSFAVSPIRSLTLRSLDSFDAKALPWLRANVPSFVSELSEKPHDTDHKQINLFVNRHLD</sequence>
<dbReference type="Gene3D" id="3.80.10.10">
    <property type="entry name" value="Ribonuclease Inhibitor"/>
    <property type="match status" value="1"/>
</dbReference>
<proteinExistence type="predicted"/>
<evidence type="ECO:0000313" key="1">
    <source>
        <dbReference type="EMBL" id="PAV17047.1"/>
    </source>
</evidence>
<dbReference type="OrthoDB" id="3224080at2759"/>
<dbReference type="Proteomes" id="UP000217199">
    <property type="component" value="Unassembled WGS sequence"/>
</dbReference>
<dbReference type="SUPFAM" id="SSF48452">
    <property type="entry name" value="TPR-like"/>
    <property type="match status" value="1"/>
</dbReference>
<reference evidence="1 2" key="1">
    <citation type="journal article" date="2017" name="Mol. Ecol.">
        <title>Comparative and population genomic landscape of Phellinus noxius: A hypervariable fungus causing root rot in trees.</title>
        <authorList>
            <person name="Chung C.L."/>
            <person name="Lee T.J."/>
            <person name="Akiba M."/>
            <person name="Lee H.H."/>
            <person name="Kuo T.H."/>
            <person name="Liu D."/>
            <person name="Ke H.M."/>
            <person name="Yokoi T."/>
            <person name="Roa M.B."/>
            <person name="Lu M.J."/>
            <person name="Chang Y.Y."/>
            <person name="Ann P.J."/>
            <person name="Tsai J.N."/>
            <person name="Chen C.Y."/>
            <person name="Tzean S.S."/>
            <person name="Ota Y."/>
            <person name="Hattori T."/>
            <person name="Sahashi N."/>
            <person name="Liou R.F."/>
            <person name="Kikuchi T."/>
            <person name="Tsai I.J."/>
        </authorList>
    </citation>
    <scope>NUCLEOTIDE SEQUENCE [LARGE SCALE GENOMIC DNA]</scope>
    <source>
        <strain evidence="1 2">FFPRI411160</strain>
    </source>
</reference>
<gene>
    <name evidence="1" type="ORF">PNOK_0711100</name>
</gene>
<dbReference type="InterPro" id="IPR011990">
    <property type="entry name" value="TPR-like_helical_dom_sf"/>
</dbReference>
<dbReference type="STRING" id="2282107.A0A286UBW3"/>
<comment type="caution">
    <text evidence="1">The sequence shown here is derived from an EMBL/GenBank/DDBJ whole genome shotgun (WGS) entry which is preliminary data.</text>
</comment>
<dbReference type="AlphaFoldDB" id="A0A286UBW3"/>